<reference evidence="1 2" key="1">
    <citation type="journal article" date="2016" name="Nat. Commun.">
        <title>Ectomycorrhizal ecology is imprinted in the genome of the dominant symbiotic fungus Cenococcum geophilum.</title>
        <authorList>
            <consortium name="DOE Joint Genome Institute"/>
            <person name="Peter M."/>
            <person name="Kohler A."/>
            <person name="Ohm R.A."/>
            <person name="Kuo A."/>
            <person name="Krutzmann J."/>
            <person name="Morin E."/>
            <person name="Arend M."/>
            <person name="Barry K.W."/>
            <person name="Binder M."/>
            <person name="Choi C."/>
            <person name="Clum A."/>
            <person name="Copeland A."/>
            <person name="Grisel N."/>
            <person name="Haridas S."/>
            <person name="Kipfer T."/>
            <person name="LaButti K."/>
            <person name="Lindquist E."/>
            <person name="Lipzen A."/>
            <person name="Maire R."/>
            <person name="Meier B."/>
            <person name="Mihaltcheva S."/>
            <person name="Molinier V."/>
            <person name="Murat C."/>
            <person name="Poggeler S."/>
            <person name="Quandt C.A."/>
            <person name="Sperisen C."/>
            <person name="Tritt A."/>
            <person name="Tisserant E."/>
            <person name="Crous P.W."/>
            <person name="Henrissat B."/>
            <person name="Nehls U."/>
            <person name="Egli S."/>
            <person name="Spatafora J.W."/>
            <person name="Grigoriev I.V."/>
            <person name="Martin F.M."/>
        </authorList>
    </citation>
    <scope>NUCLEOTIDE SEQUENCE [LARGE SCALE GENOMIC DNA]</scope>
    <source>
        <strain evidence="1 2">CBS 459.81</strain>
    </source>
</reference>
<evidence type="ECO:0000313" key="1">
    <source>
        <dbReference type="EMBL" id="OCK76242.1"/>
    </source>
</evidence>
<dbReference type="AlphaFoldDB" id="A0A8E2E2M7"/>
<evidence type="ECO:0000313" key="2">
    <source>
        <dbReference type="Proteomes" id="UP000250266"/>
    </source>
</evidence>
<accession>A0A8E2E2M7</accession>
<sequence length="61" mass="7288">MWTTTLGDDEYEALSYTWRSAWGPRQITVDGKPFSVTRNLERRHRHLRLPEELQLHATSYN</sequence>
<organism evidence="1 2">
    <name type="scientific">Lepidopterella palustris CBS 459.81</name>
    <dbReference type="NCBI Taxonomy" id="1314670"/>
    <lineage>
        <taxon>Eukaryota</taxon>
        <taxon>Fungi</taxon>
        <taxon>Dikarya</taxon>
        <taxon>Ascomycota</taxon>
        <taxon>Pezizomycotina</taxon>
        <taxon>Dothideomycetes</taxon>
        <taxon>Pleosporomycetidae</taxon>
        <taxon>Mytilinidiales</taxon>
        <taxon>Argynnaceae</taxon>
        <taxon>Lepidopterella</taxon>
    </lineage>
</organism>
<dbReference type="Proteomes" id="UP000250266">
    <property type="component" value="Unassembled WGS sequence"/>
</dbReference>
<dbReference type="EMBL" id="KV745229">
    <property type="protein sequence ID" value="OCK76242.1"/>
    <property type="molecule type" value="Genomic_DNA"/>
</dbReference>
<keyword evidence="2" id="KW-1185">Reference proteome</keyword>
<proteinExistence type="predicted"/>
<protein>
    <submittedName>
        <fullName evidence="1">Uncharacterized protein</fullName>
    </submittedName>
</protein>
<gene>
    <name evidence="1" type="ORF">K432DRAFT_385588</name>
</gene>
<name>A0A8E2E2M7_9PEZI</name>